<dbReference type="OrthoDB" id="342547at2"/>
<dbReference type="EMBL" id="ANIK01000035">
    <property type="protein sequence ID" value="EMJ95406.1"/>
    <property type="molecule type" value="Genomic_DNA"/>
</dbReference>
<evidence type="ECO:0000313" key="2">
    <source>
        <dbReference type="Proteomes" id="UP000011988"/>
    </source>
</evidence>
<comment type="caution">
    <text evidence="1">The sequence shown here is derived from an EMBL/GenBank/DDBJ whole genome shotgun (WGS) entry which is preliminary data.</text>
</comment>
<reference evidence="1 2" key="1">
    <citation type="submission" date="2013-01" db="EMBL/GenBank/DDBJ databases">
        <authorList>
            <person name="Harkins D.M."/>
            <person name="Durkin A.S."/>
            <person name="Brinkac L.M."/>
            <person name="Haft D.H."/>
            <person name="Selengut J.D."/>
            <person name="Sanka R."/>
            <person name="DePew J."/>
            <person name="Purushe J."/>
            <person name="Galloway R.L."/>
            <person name="Vinetz J.M."/>
            <person name="Sutton G.G."/>
            <person name="Nierman W.C."/>
            <person name="Fouts D.E."/>
        </authorList>
    </citation>
    <scope>NUCLEOTIDE SEQUENCE [LARGE SCALE GENOMIC DNA]</scope>
    <source>
        <strain evidence="1 2">79601</strain>
    </source>
</reference>
<evidence type="ECO:0000313" key="1">
    <source>
        <dbReference type="EMBL" id="EMJ95406.1"/>
    </source>
</evidence>
<sequence>METEILISGNEVKVYYQNLFQKVTAEDFNRLSGAESSNSIVPALLSAILATINRDSDTAIGFEVSLTGPNTIQVSSGIFIRTDCVFIVPALTLTPNPNSRVGIYEIALESSLTDEKAVPIFNSSERFQPQTRPTRKTFRSRVFEQSVNSQNLPSVSPNRIGLLSFQKTSVGGVISNVTRTLPVYDPKLIGIDVELNPGILDNESLASAINWIYEHLESKDFLKTTPSPGSTSKNWRVRTQGNFSYWSDNEGATWLPFA</sequence>
<proteinExistence type="predicted"/>
<organism evidence="1 2">
    <name type="scientific">Leptospira alstonii serovar Sichuan str. 79601</name>
    <dbReference type="NCBI Taxonomy" id="1218565"/>
    <lineage>
        <taxon>Bacteria</taxon>
        <taxon>Pseudomonadati</taxon>
        <taxon>Spirochaetota</taxon>
        <taxon>Spirochaetia</taxon>
        <taxon>Leptospirales</taxon>
        <taxon>Leptospiraceae</taxon>
        <taxon>Leptospira</taxon>
    </lineage>
</organism>
<accession>M6CY40</accession>
<dbReference type="Proteomes" id="UP000011988">
    <property type="component" value="Unassembled WGS sequence"/>
</dbReference>
<dbReference type="AlphaFoldDB" id="M6CY40"/>
<name>M6CY40_9LEPT</name>
<protein>
    <submittedName>
        <fullName evidence="1">Uncharacterized protein</fullName>
    </submittedName>
</protein>
<dbReference type="PATRIC" id="fig|1218565.3.peg.1877"/>
<dbReference type="RefSeq" id="WP_020773248.1">
    <property type="nucleotide sequence ID" value="NZ_ANIK01000035.1"/>
</dbReference>
<gene>
    <name evidence="1" type="ORF">LEP1GSC194_3532</name>
</gene>